<dbReference type="AlphaFoldDB" id="A0A7R8X5R9"/>
<dbReference type="InterPro" id="IPR050127">
    <property type="entry name" value="Serine_Proteases_S1"/>
</dbReference>
<organism evidence="7">
    <name type="scientific">Darwinula stevensoni</name>
    <dbReference type="NCBI Taxonomy" id="69355"/>
    <lineage>
        <taxon>Eukaryota</taxon>
        <taxon>Metazoa</taxon>
        <taxon>Ecdysozoa</taxon>
        <taxon>Arthropoda</taxon>
        <taxon>Crustacea</taxon>
        <taxon>Oligostraca</taxon>
        <taxon>Ostracoda</taxon>
        <taxon>Podocopa</taxon>
        <taxon>Podocopida</taxon>
        <taxon>Darwinulocopina</taxon>
        <taxon>Darwinuloidea</taxon>
        <taxon>Darwinulidae</taxon>
        <taxon>Darwinula</taxon>
    </lineage>
</organism>
<accession>A0A7R8X5R9</accession>
<dbReference type="InterPro" id="IPR001254">
    <property type="entry name" value="Trypsin_dom"/>
</dbReference>
<protein>
    <recommendedName>
        <fullName evidence="6">Peptidase S1 domain-containing protein</fullName>
    </recommendedName>
</protein>
<name>A0A7R8X5R9_9CRUS</name>
<sequence length="166" mass="17888">MDRYPQVKDDIALLRLGSPLAFDEFVQAVSLPVDGEGFSGDNREFRKTGVIAGWGSTKEGGVYSPTMREARAGILPDSQCQGYWGYFFHGPSMICAGLNATDSCRGDSGGPLVVEFKKSPVRTVVGGIVSWGIGCGRPNRPGVYTDVAQYVPWITKIMDSYPCGVP</sequence>
<dbReference type="Pfam" id="PF00089">
    <property type="entry name" value="Trypsin"/>
    <property type="match status" value="1"/>
</dbReference>
<dbReference type="InterPro" id="IPR001314">
    <property type="entry name" value="Peptidase_S1A"/>
</dbReference>
<gene>
    <name evidence="7" type="ORF">DSTB1V02_LOCUS4439</name>
</gene>
<dbReference type="SMART" id="SM00020">
    <property type="entry name" value="Tryp_SPc"/>
    <property type="match status" value="1"/>
</dbReference>
<proteinExistence type="inferred from homology"/>
<dbReference type="PANTHER" id="PTHR24264">
    <property type="entry name" value="TRYPSIN-RELATED"/>
    <property type="match status" value="1"/>
</dbReference>
<dbReference type="InterPro" id="IPR009003">
    <property type="entry name" value="Peptidase_S1_PA"/>
</dbReference>
<evidence type="ECO:0000256" key="2">
    <source>
        <dbReference type="ARBA" id="ARBA00022801"/>
    </source>
</evidence>
<dbReference type="GO" id="GO:0006508">
    <property type="term" value="P:proteolysis"/>
    <property type="evidence" value="ECO:0007669"/>
    <property type="project" value="UniProtKB-KW"/>
</dbReference>
<dbReference type="InterPro" id="IPR033116">
    <property type="entry name" value="TRYPSIN_SER"/>
</dbReference>
<dbReference type="CDD" id="cd00190">
    <property type="entry name" value="Tryp_SPc"/>
    <property type="match status" value="1"/>
</dbReference>
<dbReference type="GO" id="GO:0004252">
    <property type="term" value="F:serine-type endopeptidase activity"/>
    <property type="evidence" value="ECO:0007669"/>
    <property type="project" value="InterPro"/>
</dbReference>
<keyword evidence="3" id="KW-0720">Serine protease</keyword>
<dbReference type="Gene3D" id="2.40.10.10">
    <property type="entry name" value="Trypsin-like serine proteases"/>
    <property type="match status" value="1"/>
</dbReference>
<reference evidence="7" key="1">
    <citation type="submission" date="2020-11" db="EMBL/GenBank/DDBJ databases">
        <authorList>
            <person name="Tran Van P."/>
        </authorList>
    </citation>
    <scope>NUCLEOTIDE SEQUENCE</scope>
</reference>
<dbReference type="EMBL" id="LR900174">
    <property type="protein sequence ID" value="CAD7244545.1"/>
    <property type="molecule type" value="Genomic_DNA"/>
</dbReference>
<dbReference type="SUPFAM" id="SSF50494">
    <property type="entry name" value="Trypsin-like serine proteases"/>
    <property type="match status" value="1"/>
</dbReference>
<dbReference type="EMBL" id="CAJPEV010000657">
    <property type="protein sequence ID" value="CAG0887328.1"/>
    <property type="molecule type" value="Genomic_DNA"/>
</dbReference>
<evidence type="ECO:0000313" key="7">
    <source>
        <dbReference type="EMBL" id="CAD7244545.1"/>
    </source>
</evidence>
<evidence type="ECO:0000256" key="1">
    <source>
        <dbReference type="ARBA" id="ARBA00022670"/>
    </source>
</evidence>
<dbReference type="PRINTS" id="PR00722">
    <property type="entry name" value="CHYMOTRYPSIN"/>
</dbReference>
<comment type="similarity">
    <text evidence="5">Belongs to the peptidase S1 family. CLIP subfamily.</text>
</comment>
<dbReference type="FunFam" id="2.40.10.10:FF:000002">
    <property type="entry name" value="Transmembrane protease serine"/>
    <property type="match status" value="1"/>
</dbReference>
<evidence type="ECO:0000259" key="6">
    <source>
        <dbReference type="PROSITE" id="PS50240"/>
    </source>
</evidence>
<evidence type="ECO:0000256" key="5">
    <source>
        <dbReference type="ARBA" id="ARBA00024195"/>
    </source>
</evidence>
<dbReference type="PROSITE" id="PS50240">
    <property type="entry name" value="TRYPSIN_DOM"/>
    <property type="match status" value="1"/>
</dbReference>
<keyword evidence="1" id="KW-0645">Protease</keyword>
<dbReference type="PANTHER" id="PTHR24264:SF54">
    <property type="entry name" value="PEPTIDASE S1 DOMAIN-CONTAINING PROTEIN"/>
    <property type="match status" value="1"/>
</dbReference>
<evidence type="ECO:0000313" key="8">
    <source>
        <dbReference type="Proteomes" id="UP000677054"/>
    </source>
</evidence>
<dbReference type="Proteomes" id="UP000677054">
    <property type="component" value="Unassembled WGS sequence"/>
</dbReference>
<feature type="domain" description="Peptidase S1" evidence="6">
    <location>
        <begin position="1"/>
        <end position="159"/>
    </location>
</feature>
<keyword evidence="8" id="KW-1185">Reference proteome</keyword>
<keyword evidence="2" id="KW-0378">Hydrolase</keyword>
<dbReference type="PROSITE" id="PS00135">
    <property type="entry name" value="TRYPSIN_SER"/>
    <property type="match status" value="1"/>
</dbReference>
<evidence type="ECO:0000256" key="3">
    <source>
        <dbReference type="ARBA" id="ARBA00022825"/>
    </source>
</evidence>
<evidence type="ECO:0000256" key="4">
    <source>
        <dbReference type="ARBA" id="ARBA00023157"/>
    </source>
</evidence>
<dbReference type="InterPro" id="IPR043504">
    <property type="entry name" value="Peptidase_S1_PA_chymotrypsin"/>
</dbReference>
<keyword evidence="4" id="KW-1015">Disulfide bond</keyword>
<dbReference type="OrthoDB" id="6329218at2759"/>
<dbReference type="GO" id="GO:0005615">
    <property type="term" value="C:extracellular space"/>
    <property type="evidence" value="ECO:0007669"/>
    <property type="project" value="TreeGrafter"/>
</dbReference>